<evidence type="ECO:0000313" key="1">
    <source>
        <dbReference type="EMBL" id="DAE13351.1"/>
    </source>
</evidence>
<sequence>MHEIASKNVQDILHDGFRRYCEINIINICYL</sequence>
<dbReference type="EMBL" id="BK015564">
    <property type="protein sequence ID" value="DAE13351.1"/>
    <property type="molecule type" value="Genomic_DNA"/>
</dbReference>
<accession>A0A8S5Q1Z5</accession>
<reference evidence="1" key="1">
    <citation type="journal article" date="2021" name="Proc. Natl. Acad. Sci. U.S.A.">
        <title>A Catalog of Tens of Thousands of Viruses from Human Metagenomes Reveals Hidden Associations with Chronic Diseases.</title>
        <authorList>
            <person name="Tisza M.J."/>
            <person name="Buck C.B."/>
        </authorList>
    </citation>
    <scope>NUCLEOTIDE SEQUENCE</scope>
    <source>
        <strain evidence="1">CtLqe90</strain>
    </source>
</reference>
<proteinExistence type="predicted"/>
<protein>
    <submittedName>
        <fullName evidence="1">Uncharacterized protein</fullName>
    </submittedName>
</protein>
<organism evidence="1">
    <name type="scientific">Siphoviridae sp. ctLqe90</name>
    <dbReference type="NCBI Taxonomy" id="2825456"/>
    <lineage>
        <taxon>Viruses</taxon>
        <taxon>Duplodnaviria</taxon>
        <taxon>Heunggongvirae</taxon>
        <taxon>Uroviricota</taxon>
        <taxon>Caudoviricetes</taxon>
    </lineage>
</organism>
<name>A0A8S5Q1Z5_9CAUD</name>